<feature type="transmembrane region" description="Helical" evidence="2">
    <location>
        <begin position="72"/>
        <end position="89"/>
    </location>
</feature>
<reference evidence="3 4" key="1">
    <citation type="submission" date="2022-08" db="EMBL/GenBank/DDBJ databases">
        <authorList>
            <person name="Somphong A."/>
            <person name="Phongsopitanun W."/>
        </authorList>
    </citation>
    <scope>NUCLEOTIDE SEQUENCE [LARGE SCALE GENOMIC DNA]</scope>
    <source>
        <strain evidence="3 4">LP11</strain>
    </source>
</reference>
<feature type="region of interest" description="Disordered" evidence="1">
    <location>
        <begin position="1"/>
        <end position="29"/>
    </location>
</feature>
<keyword evidence="2" id="KW-1133">Transmembrane helix</keyword>
<dbReference type="EMBL" id="JANUGP010000019">
    <property type="protein sequence ID" value="MCS0604161.1"/>
    <property type="molecule type" value="Genomic_DNA"/>
</dbReference>
<name>A0ABT2B6P2_9ACTN</name>
<comment type="caution">
    <text evidence="3">The sequence shown here is derived from an EMBL/GenBank/DDBJ whole genome shotgun (WGS) entry which is preliminary data.</text>
</comment>
<evidence type="ECO:0000313" key="3">
    <source>
        <dbReference type="EMBL" id="MCS0604161.1"/>
    </source>
</evidence>
<feature type="compositionally biased region" description="Low complexity" evidence="1">
    <location>
        <begin position="177"/>
        <end position="187"/>
    </location>
</feature>
<gene>
    <name evidence="3" type="ORF">NX794_23520</name>
</gene>
<proteinExistence type="predicted"/>
<protein>
    <recommendedName>
        <fullName evidence="5">Cellulase</fullName>
    </recommendedName>
</protein>
<dbReference type="Proteomes" id="UP001205612">
    <property type="component" value="Unassembled WGS sequence"/>
</dbReference>
<sequence>MEHGVRGDGGDRVFADGPPTRSGASDRPDVFESRLAELMHASREPARFGPRHREALRAGVRARRRARAARRAAGSVLAVAGLGLGLFLWPHGQTDDRPSAPGPRPAVSPAPDPSGPPSSTPTGPPTAPETTSTVLPDAPTVTTSDPPTGTASSTAGDDGPSPTATASETWTAPPPTDTADPSDTPSSVISATG</sequence>
<feature type="compositionally biased region" description="Polar residues" evidence="1">
    <location>
        <begin position="140"/>
        <end position="155"/>
    </location>
</feature>
<accession>A0ABT2B6P2</accession>
<feature type="compositionally biased region" description="Basic and acidic residues" evidence="1">
    <location>
        <begin position="1"/>
        <end position="14"/>
    </location>
</feature>
<feature type="compositionally biased region" description="Pro residues" evidence="1">
    <location>
        <begin position="100"/>
        <end position="127"/>
    </location>
</feature>
<keyword evidence="2" id="KW-0812">Transmembrane</keyword>
<evidence type="ECO:0000256" key="2">
    <source>
        <dbReference type="SAM" id="Phobius"/>
    </source>
</evidence>
<evidence type="ECO:0000313" key="4">
    <source>
        <dbReference type="Proteomes" id="UP001205612"/>
    </source>
</evidence>
<dbReference type="RefSeq" id="WP_258780774.1">
    <property type="nucleotide sequence ID" value="NZ_JANUGP010000019.1"/>
</dbReference>
<organism evidence="3 4">
    <name type="scientific">Streptomyces pyxinicus</name>
    <dbReference type="NCBI Taxonomy" id="2970331"/>
    <lineage>
        <taxon>Bacteria</taxon>
        <taxon>Bacillati</taxon>
        <taxon>Actinomycetota</taxon>
        <taxon>Actinomycetes</taxon>
        <taxon>Kitasatosporales</taxon>
        <taxon>Streptomycetaceae</taxon>
        <taxon>Streptomyces</taxon>
    </lineage>
</organism>
<feature type="region of interest" description="Disordered" evidence="1">
    <location>
        <begin position="88"/>
        <end position="193"/>
    </location>
</feature>
<keyword evidence="2" id="KW-0472">Membrane</keyword>
<evidence type="ECO:0008006" key="5">
    <source>
        <dbReference type="Google" id="ProtNLM"/>
    </source>
</evidence>
<keyword evidence="4" id="KW-1185">Reference proteome</keyword>
<evidence type="ECO:0000256" key="1">
    <source>
        <dbReference type="SAM" id="MobiDB-lite"/>
    </source>
</evidence>